<dbReference type="EMBL" id="CH473957">
    <property type="protein sequence ID" value="EDL91460.1"/>
    <property type="molecule type" value="Genomic_DNA"/>
</dbReference>
<name>A6IBJ2_RAT</name>
<accession>A6IBJ2</accession>
<gene>
    <name evidence="1" type="ORF">rCG_56175</name>
</gene>
<sequence length="48" mass="5470">MNVIYHLQWSPCSIHSVLSQVPDCISDPNLGGIRPTWKETVARFVRDC</sequence>
<protein>
    <submittedName>
        <fullName evidence="1">RCG56175</fullName>
    </submittedName>
</protein>
<evidence type="ECO:0000313" key="2">
    <source>
        <dbReference type="Proteomes" id="UP000234681"/>
    </source>
</evidence>
<organism evidence="1 2">
    <name type="scientific">Rattus norvegicus</name>
    <name type="common">Rat</name>
    <dbReference type="NCBI Taxonomy" id="10116"/>
    <lineage>
        <taxon>Eukaryota</taxon>
        <taxon>Metazoa</taxon>
        <taxon>Chordata</taxon>
        <taxon>Craniata</taxon>
        <taxon>Vertebrata</taxon>
        <taxon>Euteleostomi</taxon>
        <taxon>Mammalia</taxon>
        <taxon>Eutheria</taxon>
        <taxon>Euarchontoglires</taxon>
        <taxon>Glires</taxon>
        <taxon>Rodentia</taxon>
        <taxon>Myomorpha</taxon>
        <taxon>Muroidea</taxon>
        <taxon>Muridae</taxon>
        <taxon>Murinae</taxon>
        <taxon>Rattus</taxon>
    </lineage>
</organism>
<dbReference type="AlphaFoldDB" id="A6IBJ2"/>
<proteinExistence type="predicted"/>
<dbReference type="Proteomes" id="UP000234681">
    <property type="component" value="Chromosome 4"/>
</dbReference>
<reference evidence="2" key="1">
    <citation type="submission" date="2005-09" db="EMBL/GenBank/DDBJ databases">
        <authorList>
            <person name="Mural R.J."/>
            <person name="Li P.W."/>
            <person name="Adams M.D."/>
            <person name="Amanatides P.G."/>
            <person name="Baden-Tillson H."/>
            <person name="Barnstead M."/>
            <person name="Chin S.H."/>
            <person name="Dew I."/>
            <person name="Evans C.A."/>
            <person name="Ferriera S."/>
            <person name="Flanigan M."/>
            <person name="Fosler C."/>
            <person name="Glodek A."/>
            <person name="Gu Z."/>
            <person name="Holt R.A."/>
            <person name="Jennings D."/>
            <person name="Kraft C.L."/>
            <person name="Lu F."/>
            <person name="Nguyen T."/>
            <person name="Nusskern D.R."/>
            <person name="Pfannkoch C.M."/>
            <person name="Sitter C."/>
            <person name="Sutton G.G."/>
            <person name="Venter J.C."/>
            <person name="Wang Z."/>
            <person name="Woodage T."/>
            <person name="Zheng X.H."/>
            <person name="Zhong F."/>
        </authorList>
    </citation>
    <scope>NUCLEOTIDE SEQUENCE [LARGE SCALE GENOMIC DNA]</scope>
    <source>
        <strain>BN</strain>
        <strain evidence="2">Sprague-Dawley</strain>
    </source>
</reference>
<evidence type="ECO:0000313" key="1">
    <source>
        <dbReference type="EMBL" id="EDL91460.1"/>
    </source>
</evidence>